<keyword evidence="6" id="KW-0479">Metal-binding</keyword>
<dbReference type="FunFam" id="3.40.50.1010:FF:000031">
    <property type="entry name" value="DNA repair protein UVH3"/>
    <property type="match status" value="1"/>
</dbReference>
<dbReference type="InterPro" id="IPR029060">
    <property type="entry name" value="PIN-like_dom_sf"/>
</dbReference>
<dbReference type="Gene3D" id="6.10.250.1630">
    <property type="match status" value="2"/>
</dbReference>
<dbReference type="InterPro" id="IPR006085">
    <property type="entry name" value="XPG_DNA_repair_N"/>
</dbReference>
<feature type="compositionally biased region" description="Basic residues" evidence="14">
    <location>
        <begin position="1450"/>
        <end position="1462"/>
    </location>
</feature>
<dbReference type="FunFam" id="3.40.50.1010:FF:000029">
    <property type="entry name" value="DNA repair protein UVH3"/>
    <property type="match status" value="1"/>
</dbReference>
<evidence type="ECO:0000256" key="14">
    <source>
        <dbReference type="SAM" id="MobiDB-lite"/>
    </source>
</evidence>
<evidence type="ECO:0000256" key="5">
    <source>
        <dbReference type="ARBA" id="ARBA00022722"/>
    </source>
</evidence>
<evidence type="ECO:0000256" key="7">
    <source>
        <dbReference type="ARBA" id="ARBA00022759"/>
    </source>
</evidence>
<dbReference type="OrthoDB" id="31113at2759"/>
<dbReference type="Pfam" id="PF00752">
    <property type="entry name" value="XPG_N"/>
    <property type="match status" value="1"/>
</dbReference>
<dbReference type="Gene3D" id="1.10.150.20">
    <property type="entry name" value="5' to 3' exonuclease, C-terminal subdomain"/>
    <property type="match status" value="1"/>
</dbReference>
<dbReference type="SUPFAM" id="SSF88723">
    <property type="entry name" value="PIN domain-like"/>
    <property type="match status" value="1"/>
</dbReference>
<dbReference type="InterPro" id="IPR025527">
    <property type="entry name" value="HUWE1/Rev1_UBM"/>
</dbReference>
<feature type="compositionally biased region" description="Polar residues" evidence="14">
    <location>
        <begin position="1193"/>
        <end position="1211"/>
    </location>
</feature>
<dbReference type="STRING" id="157652.A0A371F3M1"/>
<dbReference type="InterPro" id="IPR008918">
    <property type="entry name" value="HhH2"/>
</dbReference>
<evidence type="ECO:0000256" key="8">
    <source>
        <dbReference type="ARBA" id="ARBA00022763"/>
    </source>
</evidence>
<feature type="domain" description="XPG-I" evidence="15">
    <location>
        <begin position="1045"/>
        <end position="1114"/>
    </location>
</feature>
<feature type="compositionally biased region" description="Basic and acidic residues" evidence="14">
    <location>
        <begin position="1494"/>
        <end position="1514"/>
    </location>
</feature>
<dbReference type="PRINTS" id="PR00066">
    <property type="entry name" value="XRODRMPGMNTG"/>
</dbReference>
<feature type="compositionally biased region" description="Basic and acidic residues" evidence="14">
    <location>
        <begin position="137"/>
        <end position="146"/>
    </location>
</feature>
<dbReference type="Pfam" id="PF14377">
    <property type="entry name" value="UBM"/>
    <property type="match status" value="2"/>
</dbReference>
<dbReference type="PANTHER" id="PTHR16171:SF7">
    <property type="entry name" value="DNA REPAIR PROTEIN RAD2"/>
    <property type="match status" value="1"/>
</dbReference>
<dbReference type="GO" id="GO:0016740">
    <property type="term" value="F:transferase activity"/>
    <property type="evidence" value="ECO:0007669"/>
    <property type="project" value="UniProtKB-KW"/>
</dbReference>
<keyword evidence="5" id="KW-0540">Nuclease</keyword>
<evidence type="ECO:0000256" key="1">
    <source>
        <dbReference type="ARBA" id="ARBA00001946"/>
    </source>
</evidence>
<feature type="region of interest" description="Disordered" evidence="14">
    <location>
        <begin position="1332"/>
        <end position="1534"/>
    </location>
</feature>
<sequence length="1744" mass="194145">MGVHGLWELLAPVGRRVSVETLAGKVLAVDASIWMVQFIKAMRDEKGEMVRNAHLLGFFRRICKLLFLRTKPVFVFDGGTPALKRRTVIARRRQRENAQAKVRKTAEKMLLNHVRPFAFVLKALRLKELADDIKNQRMEQNSDTKHQKNSNQKDFVGSDSGGSHVKGLDEMSAAKYAATEDKIPSQATISTSFNQEELDEMLAASIAAEENGMHARKGMPSIVINPSEEERDTDEEIILPSVNAEVDIAVLAALPQSMQLDILAQLKGKKTEGLVKEVDNQKHEVNYRGKDKGILLSETDIVGCSSRHDNVTSSSDNQDTIDEMLAASIAMEENEELVNNASTSFGASTIEEEEGDYDEDEEMILPAMHGEVDPAVLASLPPSMQLELLVQMRERLIAENRQKYQKVMKDPAKFSELQIQAYLKTVAFRREIDEVQKSAAGGVGGVQTSRIASEANREYIFSSSFTGDKQELTSTRIEKNKDTQQKSRAGHPSQNLANSIVAGNDSNTSGGLVCNDPSESANESIQTYLDERGQFRVSRLRAMGMRMTRDIQRNLDLMKEIEKERAHVNKAANIGRVKNAKNNGPSESSGIQIVGKSQEVNVDLVGENVQNEQTMLDRDSSIEISFEYDCKNKFINGEDDIFSSLVGGNPVAIFCADDTAATEQPSHSDSDCDWEEGIVDGKNIIFPQHDKVELKSSLADKDNNNESEVEWEEGDCDGAKSTLPLGKLASRGWLEEESDLQEAIRRSLESTGDEKLKCMSSVDEHLNTYENKLDRGLEHGDDLCCSGPVDLNDNSGSLNNKNNMEGSTLCREDSTEQNEIHEIEDGDKRHDFVSRNNAQTSHFHGSQSKSSVTFNSNNTEILTNTPCRLDSHSCSKDSISDTNVTMKDQVPMVAEQLLDKHDDGKVSFCCNNKSKVDPLDAIEEVKKNYINESEPLSNSTGTTKPAILLMESSLKGSTEELDIETKFPSEDNNGNFYKERNSSLGNDAVNTPGDFPAHAAEVSLEEEMQILGQEYINLENEQRKLERNAESVNSELFTECQELLQMFGLPYIIAPMEAEAQCAYLELEKLVDGVVTDDSDVLLFGACSVYKNIFDDRKYVETYFMEDIEKELGLTREKLICMALLLGSDYTEGVSGIGIVNAIEVVNAFPEEDGLLKFRQWVESPDPTILGRLDAKSRLNTRKKGSKVEEKTNSSNCNVKESASDQNISHGQEQNVLPDYIQEIKQNFFNKHRNVSKNWHIPSSFPSETVISAYYSPHVDKSTEPFTWGKPDHLLLRKLCWEKFGWTGQKADELLLPVLKEYNKHETQLRLEAFYSFNERFAKVRSKRIKKAVKGITGKPPSDLIDDSAELASKSRKTEREPKDNTLETSRGTEESLEGRRKSKIKQSRKRKNCGDTVAKVQSKKKKVNDDSSSAPGTSEMENVQPSMQTEEKQYDGKALIRNRSGGGRGRGRGMGIKRGRKKESLSFQSCETETSSGSSDIDDHGPRLHVNKVPKDVRRSMRSRKPVDYSFKDPEDEDADDSFDQSNQTDPIEENLSHIHGTCEDVATDFSVGKECSTMNFPLKENLATDSLESESWFRMDAGETSHPGPGNHDSSDDYLKMGGGFCFDDDDETGNKHDTVDDVNTTTVDYNADIPHCDGLDETHQDESSSDILFSGIEKAKNEIQGGGSCKFNRKPNDLVNASSYDHSDIGVLIPENAHNNSGASTGAFSAMPIPWSALDTQLVHDQRMSQALRSIVKSSPI</sequence>
<evidence type="ECO:0000313" key="17">
    <source>
        <dbReference type="EMBL" id="RDX72864.1"/>
    </source>
</evidence>
<evidence type="ECO:0000256" key="11">
    <source>
        <dbReference type="ARBA" id="ARBA00023204"/>
    </source>
</evidence>
<feature type="non-terminal residue" evidence="17">
    <location>
        <position position="1744"/>
    </location>
</feature>
<feature type="compositionally biased region" description="Basic residues" evidence="14">
    <location>
        <begin position="1381"/>
        <end position="1392"/>
    </location>
</feature>
<dbReference type="PROSITE" id="PS00841">
    <property type="entry name" value="XPG_1"/>
    <property type="match status" value="1"/>
</dbReference>
<reference evidence="17" key="1">
    <citation type="submission" date="2018-05" db="EMBL/GenBank/DDBJ databases">
        <title>Draft genome of Mucuna pruriens seed.</title>
        <authorList>
            <person name="Nnadi N.E."/>
            <person name="Vos R."/>
            <person name="Hasami M.H."/>
            <person name="Devisetty U.K."/>
            <person name="Aguiy J.C."/>
        </authorList>
    </citation>
    <scope>NUCLEOTIDE SEQUENCE [LARGE SCALE GENOMIC DNA]</scope>
    <source>
        <strain evidence="17">JCA_2017</strain>
    </source>
</reference>
<dbReference type="Proteomes" id="UP000257109">
    <property type="component" value="Unassembled WGS sequence"/>
</dbReference>
<keyword evidence="13" id="KW-0175">Coiled coil</keyword>
<feature type="domain" description="XPG N-terminal" evidence="16">
    <location>
        <begin position="1"/>
        <end position="98"/>
    </location>
</feature>
<dbReference type="PANTHER" id="PTHR16171">
    <property type="entry name" value="DNA REPAIR PROTEIN COMPLEMENTING XP-G CELLS-RELATED"/>
    <property type="match status" value="1"/>
</dbReference>
<keyword evidence="12" id="KW-0539">Nucleus</keyword>
<dbReference type="InterPro" id="IPR036279">
    <property type="entry name" value="5-3_exonuclease_C_sf"/>
</dbReference>
<dbReference type="GO" id="GO:0003697">
    <property type="term" value="F:single-stranded DNA binding"/>
    <property type="evidence" value="ECO:0007669"/>
    <property type="project" value="InterPro"/>
</dbReference>
<comment type="caution">
    <text evidence="17">The sequence shown here is derived from an EMBL/GenBank/DDBJ whole genome shotgun (WGS) entry which is preliminary data.</text>
</comment>
<keyword evidence="4" id="KW-0808">Transferase</keyword>
<feature type="region of interest" description="Disordered" evidence="14">
    <location>
        <begin position="137"/>
        <end position="164"/>
    </location>
</feature>
<dbReference type="GO" id="GO:0016788">
    <property type="term" value="F:hydrolase activity, acting on ester bonds"/>
    <property type="evidence" value="ECO:0007669"/>
    <property type="project" value="InterPro"/>
</dbReference>
<accession>A0A371F3M1</accession>
<protein>
    <submittedName>
        <fullName evidence="17">DNA repair protein UVH3</fullName>
    </submittedName>
</protein>
<evidence type="ECO:0000259" key="16">
    <source>
        <dbReference type="SMART" id="SM00485"/>
    </source>
</evidence>
<keyword evidence="10" id="KW-0460">Magnesium</keyword>
<evidence type="ECO:0000256" key="12">
    <source>
        <dbReference type="ARBA" id="ARBA00023242"/>
    </source>
</evidence>
<keyword evidence="18" id="KW-1185">Reference proteome</keyword>
<feature type="compositionally biased region" description="Acidic residues" evidence="14">
    <location>
        <begin position="705"/>
        <end position="716"/>
    </location>
</feature>
<keyword evidence="11" id="KW-0234">DNA repair</keyword>
<dbReference type="Pfam" id="PF00867">
    <property type="entry name" value="XPG_I"/>
    <property type="match status" value="1"/>
</dbReference>
<dbReference type="GO" id="GO:0005634">
    <property type="term" value="C:nucleus"/>
    <property type="evidence" value="ECO:0007669"/>
    <property type="project" value="UniProtKB-SubCell"/>
</dbReference>
<dbReference type="InterPro" id="IPR006086">
    <property type="entry name" value="XPG-I_dom"/>
</dbReference>
<feature type="region of interest" description="Disordered" evidence="14">
    <location>
        <begin position="696"/>
        <end position="716"/>
    </location>
</feature>
<dbReference type="GO" id="GO:0046872">
    <property type="term" value="F:metal ion binding"/>
    <property type="evidence" value="ECO:0007669"/>
    <property type="project" value="UniProtKB-KW"/>
</dbReference>
<dbReference type="PROSITE" id="PS00842">
    <property type="entry name" value="XPG_2"/>
    <property type="match status" value="1"/>
</dbReference>
<dbReference type="SMART" id="SM00279">
    <property type="entry name" value="HhH2"/>
    <property type="match status" value="1"/>
</dbReference>
<evidence type="ECO:0000256" key="3">
    <source>
        <dbReference type="ARBA" id="ARBA00005283"/>
    </source>
</evidence>
<evidence type="ECO:0000256" key="6">
    <source>
        <dbReference type="ARBA" id="ARBA00022723"/>
    </source>
</evidence>
<feature type="region of interest" description="Disordered" evidence="14">
    <location>
        <begin position="1181"/>
        <end position="1211"/>
    </location>
</feature>
<feature type="compositionally biased region" description="Acidic residues" evidence="14">
    <location>
        <begin position="1515"/>
        <end position="1524"/>
    </location>
</feature>
<dbReference type="InterPro" id="IPR006084">
    <property type="entry name" value="XPG/Rad2"/>
</dbReference>
<gene>
    <name evidence="17" type="primary">UVH3</name>
    <name evidence="17" type="ORF">CR513_47592</name>
</gene>
<evidence type="ECO:0000313" key="18">
    <source>
        <dbReference type="Proteomes" id="UP000257109"/>
    </source>
</evidence>
<evidence type="ECO:0000256" key="9">
    <source>
        <dbReference type="ARBA" id="ARBA00022801"/>
    </source>
</evidence>
<feature type="region of interest" description="Disordered" evidence="14">
    <location>
        <begin position="478"/>
        <end position="502"/>
    </location>
</feature>
<feature type="coiled-coil region" evidence="13">
    <location>
        <begin position="1001"/>
        <end position="1035"/>
    </location>
</feature>
<dbReference type="InterPro" id="IPR019974">
    <property type="entry name" value="XPG_CS"/>
</dbReference>
<keyword evidence="8" id="KW-0227">DNA damage</keyword>
<evidence type="ECO:0000256" key="13">
    <source>
        <dbReference type="SAM" id="Coils"/>
    </source>
</evidence>
<comment type="similarity">
    <text evidence="3">Belongs to the XPG/RAD2 endonuclease family. XPG subfamily.</text>
</comment>
<dbReference type="CDD" id="cd09868">
    <property type="entry name" value="PIN_XPG_RAD2"/>
    <property type="match status" value="2"/>
</dbReference>
<dbReference type="PRINTS" id="PR00853">
    <property type="entry name" value="XPGRADSUPER"/>
</dbReference>
<comment type="cofactor">
    <cofactor evidence="1">
        <name>Mg(2+)</name>
        <dbReference type="ChEBI" id="CHEBI:18420"/>
    </cofactor>
</comment>
<proteinExistence type="inferred from homology"/>
<comment type="subcellular location">
    <subcellularLocation>
        <location evidence="2">Nucleus</location>
    </subcellularLocation>
</comment>
<dbReference type="Gene3D" id="3.40.50.1010">
    <property type="entry name" value="5'-nuclease"/>
    <property type="match status" value="2"/>
</dbReference>
<keyword evidence="7" id="KW-0255">Endonuclease</keyword>
<evidence type="ECO:0000256" key="10">
    <source>
        <dbReference type="ARBA" id="ARBA00022842"/>
    </source>
</evidence>
<evidence type="ECO:0000259" key="15">
    <source>
        <dbReference type="SMART" id="SM00484"/>
    </source>
</evidence>
<feature type="compositionally biased region" description="Basic and acidic residues" evidence="14">
    <location>
        <begin position="1356"/>
        <end position="1380"/>
    </location>
</feature>
<dbReference type="GO" id="GO:0006289">
    <property type="term" value="P:nucleotide-excision repair"/>
    <property type="evidence" value="ECO:0007669"/>
    <property type="project" value="InterPro"/>
</dbReference>
<dbReference type="SMART" id="SM00484">
    <property type="entry name" value="XPGI"/>
    <property type="match status" value="1"/>
</dbReference>
<feature type="compositionally biased region" description="Polar residues" evidence="14">
    <location>
        <begin position="1466"/>
        <end position="1480"/>
    </location>
</feature>
<organism evidence="17 18">
    <name type="scientific">Mucuna pruriens</name>
    <name type="common">Velvet bean</name>
    <name type="synonym">Dolichos pruriens</name>
    <dbReference type="NCBI Taxonomy" id="157652"/>
    <lineage>
        <taxon>Eukaryota</taxon>
        <taxon>Viridiplantae</taxon>
        <taxon>Streptophyta</taxon>
        <taxon>Embryophyta</taxon>
        <taxon>Tracheophyta</taxon>
        <taxon>Spermatophyta</taxon>
        <taxon>Magnoliopsida</taxon>
        <taxon>eudicotyledons</taxon>
        <taxon>Gunneridae</taxon>
        <taxon>Pentapetalae</taxon>
        <taxon>rosids</taxon>
        <taxon>fabids</taxon>
        <taxon>Fabales</taxon>
        <taxon>Fabaceae</taxon>
        <taxon>Papilionoideae</taxon>
        <taxon>50 kb inversion clade</taxon>
        <taxon>NPAAA clade</taxon>
        <taxon>indigoferoid/millettioid clade</taxon>
        <taxon>Phaseoleae</taxon>
        <taxon>Mucuna</taxon>
    </lineage>
</organism>
<evidence type="ECO:0000256" key="2">
    <source>
        <dbReference type="ARBA" id="ARBA00004123"/>
    </source>
</evidence>
<name>A0A371F3M1_MUCPR</name>
<dbReference type="InterPro" id="IPR001044">
    <property type="entry name" value="XPG/Rad2_eukaryotes"/>
</dbReference>
<evidence type="ECO:0000256" key="4">
    <source>
        <dbReference type="ARBA" id="ARBA00022679"/>
    </source>
</evidence>
<dbReference type="GO" id="GO:0004520">
    <property type="term" value="F:DNA endonuclease activity"/>
    <property type="evidence" value="ECO:0007669"/>
    <property type="project" value="TreeGrafter"/>
</dbReference>
<dbReference type="SMART" id="SM00485">
    <property type="entry name" value="XPGN"/>
    <property type="match status" value="1"/>
</dbReference>
<keyword evidence="9" id="KW-0378">Hydrolase</keyword>
<dbReference type="CDD" id="cd09904">
    <property type="entry name" value="H3TH_XPG"/>
    <property type="match status" value="1"/>
</dbReference>
<dbReference type="FunFam" id="1.10.150.20:FF:000050">
    <property type="entry name" value="DNA repair protein UVH3"/>
    <property type="match status" value="1"/>
</dbReference>
<dbReference type="EMBL" id="QJKJ01010729">
    <property type="protein sequence ID" value="RDX72864.1"/>
    <property type="molecule type" value="Genomic_DNA"/>
</dbReference>
<dbReference type="SUPFAM" id="SSF47807">
    <property type="entry name" value="5' to 3' exonuclease, C-terminal subdomain"/>
    <property type="match status" value="1"/>
</dbReference>
<feature type="compositionally biased region" description="Polar residues" evidence="14">
    <location>
        <begin position="1415"/>
        <end position="1429"/>
    </location>
</feature>